<organism evidence="7 8">
    <name type="scientific">Hymenoscyphus albidus</name>
    <dbReference type="NCBI Taxonomy" id="595503"/>
    <lineage>
        <taxon>Eukaryota</taxon>
        <taxon>Fungi</taxon>
        <taxon>Dikarya</taxon>
        <taxon>Ascomycota</taxon>
        <taxon>Pezizomycotina</taxon>
        <taxon>Leotiomycetes</taxon>
        <taxon>Helotiales</taxon>
        <taxon>Helotiaceae</taxon>
        <taxon>Hymenoscyphus</taxon>
    </lineage>
</organism>
<feature type="compositionally biased region" description="Basic and acidic residues" evidence="5">
    <location>
        <begin position="210"/>
        <end position="235"/>
    </location>
</feature>
<keyword evidence="8" id="KW-1185">Reference proteome</keyword>
<gene>
    <name evidence="7" type="ORF">HYALB_00007097</name>
</gene>
<evidence type="ECO:0000256" key="1">
    <source>
        <dbReference type="ARBA" id="ARBA00022741"/>
    </source>
</evidence>
<dbReference type="PANTHER" id="PTHR47972">
    <property type="entry name" value="KINESIN-LIKE PROTEIN KLP-3"/>
    <property type="match status" value="1"/>
</dbReference>
<evidence type="ECO:0000256" key="2">
    <source>
        <dbReference type="ARBA" id="ARBA00022840"/>
    </source>
</evidence>
<dbReference type="PRINTS" id="PR00380">
    <property type="entry name" value="KINESINHEAVY"/>
</dbReference>
<dbReference type="InterPro" id="IPR001752">
    <property type="entry name" value="Kinesin_motor_dom"/>
</dbReference>
<accession>A0A9N9LWX3</accession>
<keyword evidence="1 3" id="KW-0547">Nucleotide-binding</keyword>
<sequence length="654" mass="73681">MPDKKKFQLPLQSRYDKLRYRSSTSPPVSSNQEENMTKEKEGTSPATVGTRNVSPKDPDEHMEKRSSSILSPMFDILKKSRSPKPENYKGAIEELWNKFRTQDDNLRALNNTLDQQIAEKEALQKKVDENSSMAQESIAKLQNELESNNQRLQESEASKAVASPSRNEIWRKEIANLRLKVLELEKKLKKAYRQLEESKATKVASSSSHDAARREEISNLRPKSEPQAEKIASEHEEEVAKLQEERDNLAIDNTSLEAILASEKKDMMDQIKRLKLELIESKGNFRSWLRLRPPQNDLPRQAITIRGDQQVEVIDRNRNKKSYDFDRVFAPEADNTTVFHDLSEILESTLQGYDITVLAYGQTGSGKTYTMSAMLNMALEQIFRELEKSYGTDFSVNGRCIEIYNDKVYDLFVTAQPLKASGLCTSMWPTSDRYLSAQTDSLSNFQAFQEMVEKVEKNRRSGQTEKNYSSSRSHMLLSFQITASKEEASGAVTTTRSSITFIDLAGSESMKEVEDRTEETQAINSDLSAIKTVLTSMGKKEKYIPFKNRQLTRLLDDRSNKGKVLFIQTANIAELEQSVHTMEIGGLVSKVTQKKPAKNVVTEFAATGGSEEVPQSKPLTGCSTRGRGTERGGRGITSRPSTGSRGTSRGRTGK</sequence>
<keyword evidence="2 3" id="KW-0067">ATP-binding</keyword>
<feature type="region of interest" description="Disordered" evidence="5">
    <location>
        <begin position="608"/>
        <end position="654"/>
    </location>
</feature>
<dbReference type="EMBL" id="CAJVRM010000618">
    <property type="protein sequence ID" value="CAG8982418.1"/>
    <property type="molecule type" value="Genomic_DNA"/>
</dbReference>
<feature type="region of interest" description="Disordered" evidence="5">
    <location>
        <begin position="195"/>
        <end position="235"/>
    </location>
</feature>
<reference evidence="7" key="1">
    <citation type="submission" date="2021-07" db="EMBL/GenBank/DDBJ databases">
        <authorList>
            <person name="Durling M."/>
        </authorList>
    </citation>
    <scope>NUCLEOTIDE SEQUENCE</scope>
</reference>
<name>A0A9N9LWX3_9HELO</name>
<comment type="similarity">
    <text evidence="3 4">Belongs to the TRAFAC class myosin-kinesin ATPase superfamily. Kinesin family.</text>
</comment>
<dbReference type="PANTHER" id="PTHR47972:SF28">
    <property type="entry name" value="KINESIN-LIKE PROTEIN KLP-3"/>
    <property type="match status" value="1"/>
</dbReference>
<feature type="compositionally biased region" description="Polar residues" evidence="5">
    <location>
        <begin position="44"/>
        <end position="53"/>
    </location>
</feature>
<dbReference type="GO" id="GO:0005874">
    <property type="term" value="C:microtubule"/>
    <property type="evidence" value="ECO:0007669"/>
    <property type="project" value="UniProtKB-KW"/>
</dbReference>
<feature type="compositionally biased region" description="Basic and acidic residues" evidence="5">
    <location>
        <begin position="54"/>
        <end position="66"/>
    </location>
</feature>
<evidence type="ECO:0000313" key="8">
    <source>
        <dbReference type="Proteomes" id="UP000701801"/>
    </source>
</evidence>
<feature type="compositionally biased region" description="Polar residues" evidence="5">
    <location>
        <begin position="21"/>
        <end position="34"/>
    </location>
</feature>
<dbReference type="PROSITE" id="PS00411">
    <property type="entry name" value="KINESIN_MOTOR_1"/>
    <property type="match status" value="1"/>
</dbReference>
<proteinExistence type="inferred from homology"/>
<dbReference type="Pfam" id="PF00225">
    <property type="entry name" value="Kinesin"/>
    <property type="match status" value="1"/>
</dbReference>
<feature type="binding site" evidence="3">
    <location>
        <begin position="361"/>
        <end position="368"/>
    </location>
    <ligand>
        <name>ATP</name>
        <dbReference type="ChEBI" id="CHEBI:30616"/>
    </ligand>
</feature>
<dbReference type="InterPro" id="IPR027417">
    <property type="entry name" value="P-loop_NTPase"/>
</dbReference>
<evidence type="ECO:0000259" key="6">
    <source>
        <dbReference type="PROSITE" id="PS50067"/>
    </source>
</evidence>
<dbReference type="InterPro" id="IPR036961">
    <property type="entry name" value="Kinesin_motor_dom_sf"/>
</dbReference>
<evidence type="ECO:0000256" key="5">
    <source>
        <dbReference type="SAM" id="MobiDB-lite"/>
    </source>
</evidence>
<evidence type="ECO:0000313" key="7">
    <source>
        <dbReference type="EMBL" id="CAG8982418.1"/>
    </source>
</evidence>
<dbReference type="GO" id="GO:0007018">
    <property type="term" value="P:microtubule-based movement"/>
    <property type="evidence" value="ECO:0007669"/>
    <property type="project" value="InterPro"/>
</dbReference>
<keyword evidence="3 4" id="KW-0505">Motor protein</keyword>
<dbReference type="GO" id="GO:0005524">
    <property type="term" value="F:ATP binding"/>
    <property type="evidence" value="ECO:0007669"/>
    <property type="project" value="UniProtKB-UniRule"/>
</dbReference>
<dbReference type="InterPro" id="IPR027640">
    <property type="entry name" value="Kinesin-like_fam"/>
</dbReference>
<protein>
    <recommendedName>
        <fullName evidence="4">Kinesin-like protein</fullName>
    </recommendedName>
</protein>
<dbReference type="GO" id="GO:0008017">
    <property type="term" value="F:microtubule binding"/>
    <property type="evidence" value="ECO:0007669"/>
    <property type="project" value="InterPro"/>
</dbReference>
<dbReference type="SMART" id="SM00129">
    <property type="entry name" value="KISc"/>
    <property type="match status" value="1"/>
</dbReference>
<dbReference type="GO" id="GO:0003777">
    <property type="term" value="F:microtubule motor activity"/>
    <property type="evidence" value="ECO:0007669"/>
    <property type="project" value="InterPro"/>
</dbReference>
<dbReference type="AlphaFoldDB" id="A0A9N9LWX3"/>
<feature type="region of interest" description="Disordered" evidence="5">
    <location>
        <begin position="143"/>
        <end position="165"/>
    </location>
</feature>
<evidence type="ECO:0000256" key="3">
    <source>
        <dbReference type="PROSITE-ProRule" id="PRU00283"/>
    </source>
</evidence>
<dbReference type="Gene3D" id="3.40.850.10">
    <property type="entry name" value="Kinesin motor domain"/>
    <property type="match status" value="1"/>
</dbReference>
<dbReference type="InterPro" id="IPR019821">
    <property type="entry name" value="Kinesin_motor_CS"/>
</dbReference>
<feature type="domain" description="Kinesin motor" evidence="6">
    <location>
        <begin position="284"/>
        <end position="591"/>
    </location>
</feature>
<feature type="region of interest" description="Disordered" evidence="5">
    <location>
        <begin position="1"/>
        <end position="86"/>
    </location>
</feature>
<dbReference type="PROSITE" id="PS50067">
    <property type="entry name" value="KINESIN_MOTOR_2"/>
    <property type="match status" value="1"/>
</dbReference>
<dbReference type="Proteomes" id="UP000701801">
    <property type="component" value="Unassembled WGS sequence"/>
</dbReference>
<feature type="compositionally biased region" description="Low complexity" evidence="5">
    <location>
        <begin position="636"/>
        <end position="654"/>
    </location>
</feature>
<keyword evidence="4" id="KW-0493">Microtubule</keyword>
<comment type="caution">
    <text evidence="7">The sequence shown here is derived from an EMBL/GenBank/DDBJ whole genome shotgun (WGS) entry which is preliminary data.</text>
</comment>
<dbReference type="OrthoDB" id="3176171at2759"/>
<dbReference type="SUPFAM" id="SSF52540">
    <property type="entry name" value="P-loop containing nucleoside triphosphate hydrolases"/>
    <property type="match status" value="1"/>
</dbReference>
<evidence type="ECO:0000256" key="4">
    <source>
        <dbReference type="RuleBase" id="RU000394"/>
    </source>
</evidence>